<evidence type="ECO:0000256" key="8">
    <source>
        <dbReference type="ARBA" id="ARBA00023242"/>
    </source>
</evidence>
<protein>
    <recommendedName>
        <fullName evidence="10">BED-type domain-containing protein</fullName>
    </recommendedName>
</protein>
<dbReference type="GO" id="GO:0005634">
    <property type="term" value="C:nucleus"/>
    <property type="evidence" value="ECO:0007669"/>
    <property type="project" value="UniProtKB-SubCell"/>
</dbReference>
<dbReference type="PANTHER" id="PTHR46481:SF10">
    <property type="entry name" value="ZINC FINGER BED DOMAIN-CONTAINING PROTEIN 39"/>
    <property type="match status" value="1"/>
</dbReference>
<evidence type="ECO:0000256" key="6">
    <source>
        <dbReference type="ARBA" id="ARBA00023125"/>
    </source>
</evidence>
<organism evidence="11 12">
    <name type="scientific">Psylliodes chrysocephalus</name>
    <dbReference type="NCBI Taxonomy" id="3402493"/>
    <lineage>
        <taxon>Eukaryota</taxon>
        <taxon>Metazoa</taxon>
        <taxon>Ecdysozoa</taxon>
        <taxon>Arthropoda</taxon>
        <taxon>Hexapoda</taxon>
        <taxon>Insecta</taxon>
        <taxon>Pterygota</taxon>
        <taxon>Neoptera</taxon>
        <taxon>Endopterygota</taxon>
        <taxon>Coleoptera</taxon>
        <taxon>Polyphaga</taxon>
        <taxon>Cucujiformia</taxon>
        <taxon>Chrysomeloidea</taxon>
        <taxon>Chrysomelidae</taxon>
        <taxon>Galerucinae</taxon>
        <taxon>Alticini</taxon>
        <taxon>Psylliodes</taxon>
    </lineage>
</organism>
<dbReference type="SUPFAM" id="SSF57667">
    <property type="entry name" value="beta-beta-alpha zinc fingers"/>
    <property type="match status" value="1"/>
</dbReference>
<dbReference type="InterPro" id="IPR052035">
    <property type="entry name" value="ZnF_BED_domain_contain"/>
</dbReference>
<sequence>MATKRKLSVLWNHFVEDETGKRAKCNYCLQYISISSGSVGNLGRHIKNKHPAIIVSVERQSIGETGGQNLENIASSSNLKPTQVTNSEIDKQVIKMISKGHHALRIVEEPEFKKLINMVSHCPGYQLPTRTTLTNNFLTNSYNELRNKLKVKIETTRAVCLTTDSWTSRTNENYIAITAHYIDEQTNLCSSLIECKKYNHTHTGENLCKVLKETMAEWNISYKIVAVVSDNASNILAAVRLGGWRSIGCFAHSLNLVVQKATKEISDVLVKVKAIVEFFKRSCQALQSLQDTQNRMGLPSLKLKQDVPTRLNSTFDMLDRILKLKDAIITTIALLRSDLSLDQLDWQIIEEVIPILKPFYEVSAEISSEKNVTLSKVIVFNKLLQGFLAKTSPVHVKVIALRDVLKQQMNKRFCEIENNVLFAECTVLDPRFKKLGFKNEQAFEIAVQGLRNKVGHVTIPDPAKSPLADVTNTASADANISNSSIWDDYDDIIITKTTPENKLATGIREVDKYLSEDYLNRKTNPLEWWEERKLIYPHIYAYLLKRFCIVATSVPCERIFSGTGQIINERRTLLKSKNVEKLIFLNHNL</sequence>
<dbReference type="GO" id="GO:0009791">
    <property type="term" value="P:post-embryonic development"/>
    <property type="evidence" value="ECO:0007669"/>
    <property type="project" value="UniProtKB-ARBA"/>
</dbReference>
<feature type="domain" description="BED-type" evidence="10">
    <location>
        <begin position="5"/>
        <end position="57"/>
    </location>
</feature>
<dbReference type="SMART" id="SM00614">
    <property type="entry name" value="ZnF_BED"/>
    <property type="match status" value="1"/>
</dbReference>
<dbReference type="Pfam" id="PF05699">
    <property type="entry name" value="Dimer_Tnp_hAT"/>
    <property type="match status" value="1"/>
</dbReference>
<dbReference type="EMBL" id="OV651813">
    <property type="protein sequence ID" value="CAH1099156.1"/>
    <property type="molecule type" value="Genomic_DNA"/>
</dbReference>
<proteinExistence type="predicted"/>
<dbReference type="PROSITE" id="PS50808">
    <property type="entry name" value="ZF_BED"/>
    <property type="match status" value="1"/>
</dbReference>
<evidence type="ECO:0000256" key="4">
    <source>
        <dbReference type="ARBA" id="ARBA00022833"/>
    </source>
</evidence>
<evidence type="ECO:0000256" key="5">
    <source>
        <dbReference type="ARBA" id="ARBA00023015"/>
    </source>
</evidence>
<evidence type="ECO:0000256" key="3">
    <source>
        <dbReference type="ARBA" id="ARBA00022771"/>
    </source>
</evidence>
<keyword evidence="2" id="KW-0479">Metal-binding</keyword>
<dbReference type="Pfam" id="PF02892">
    <property type="entry name" value="zf-BED"/>
    <property type="match status" value="1"/>
</dbReference>
<keyword evidence="6" id="KW-0238">DNA-binding</keyword>
<dbReference type="OrthoDB" id="1607513at2759"/>
<evidence type="ECO:0000259" key="10">
    <source>
        <dbReference type="PROSITE" id="PS50808"/>
    </source>
</evidence>
<dbReference type="InterPro" id="IPR008906">
    <property type="entry name" value="HATC_C_dom"/>
</dbReference>
<reference evidence="11" key="1">
    <citation type="submission" date="2022-01" db="EMBL/GenBank/DDBJ databases">
        <authorList>
            <person name="King R."/>
        </authorList>
    </citation>
    <scope>NUCLEOTIDE SEQUENCE</scope>
</reference>
<keyword evidence="4" id="KW-0862">Zinc</keyword>
<dbReference type="InterPro" id="IPR012337">
    <property type="entry name" value="RNaseH-like_sf"/>
</dbReference>
<keyword evidence="3 9" id="KW-0863">Zinc-finger</keyword>
<keyword evidence="8" id="KW-0539">Nucleus</keyword>
<dbReference type="Proteomes" id="UP001153636">
    <property type="component" value="Chromosome 1"/>
</dbReference>
<dbReference type="InterPro" id="IPR036236">
    <property type="entry name" value="Znf_C2H2_sf"/>
</dbReference>
<dbReference type="AlphaFoldDB" id="A0A9P0G5X4"/>
<gene>
    <name evidence="11" type="ORF">PSYICH_LOCUS1117</name>
</gene>
<dbReference type="GO" id="GO:0046983">
    <property type="term" value="F:protein dimerization activity"/>
    <property type="evidence" value="ECO:0007669"/>
    <property type="project" value="InterPro"/>
</dbReference>
<evidence type="ECO:0000256" key="2">
    <source>
        <dbReference type="ARBA" id="ARBA00022723"/>
    </source>
</evidence>
<evidence type="ECO:0000313" key="11">
    <source>
        <dbReference type="EMBL" id="CAH1099156.1"/>
    </source>
</evidence>
<dbReference type="PANTHER" id="PTHR46481">
    <property type="entry name" value="ZINC FINGER BED DOMAIN-CONTAINING PROTEIN 4"/>
    <property type="match status" value="1"/>
</dbReference>
<evidence type="ECO:0000256" key="1">
    <source>
        <dbReference type="ARBA" id="ARBA00004123"/>
    </source>
</evidence>
<dbReference type="GO" id="GO:0008270">
    <property type="term" value="F:zinc ion binding"/>
    <property type="evidence" value="ECO:0007669"/>
    <property type="project" value="UniProtKB-KW"/>
</dbReference>
<dbReference type="SUPFAM" id="SSF53098">
    <property type="entry name" value="Ribonuclease H-like"/>
    <property type="match status" value="1"/>
</dbReference>
<accession>A0A9P0G5X4</accession>
<keyword evidence="5" id="KW-0805">Transcription regulation</keyword>
<comment type="subcellular location">
    <subcellularLocation>
        <location evidence="1">Nucleus</location>
    </subcellularLocation>
</comment>
<evidence type="ECO:0000313" key="12">
    <source>
        <dbReference type="Proteomes" id="UP001153636"/>
    </source>
</evidence>
<evidence type="ECO:0000256" key="9">
    <source>
        <dbReference type="PROSITE-ProRule" id="PRU00027"/>
    </source>
</evidence>
<name>A0A9P0G5X4_9CUCU</name>
<dbReference type="SUPFAM" id="SSF140996">
    <property type="entry name" value="Hermes dimerisation domain"/>
    <property type="match status" value="1"/>
</dbReference>
<evidence type="ECO:0000256" key="7">
    <source>
        <dbReference type="ARBA" id="ARBA00023163"/>
    </source>
</evidence>
<keyword evidence="7" id="KW-0804">Transcription</keyword>
<keyword evidence="12" id="KW-1185">Reference proteome</keyword>
<dbReference type="InterPro" id="IPR003656">
    <property type="entry name" value="Znf_BED"/>
</dbReference>
<dbReference type="GO" id="GO:0003677">
    <property type="term" value="F:DNA binding"/>
    <property type="evidence" value="ECO:0007669"/>
    <property type="project" value="UniProtKB-KW"/>
</dbReference>